<sequence length="111" mass="12040">MHTSKSGTSLFEDFEDPVVTNPFIFLIVLHYLLAEAYKKIKRIALATAVEPASEIIPIEKFIPEVILVEPVPEVAPVVKPAASKVAPPVALPTGVQPDKPNILSIDELVNC</sequence>
<reference evidence="2 3" key="1">
    <citation type="submission" date="2018-06" db="EMBL/GenBank/DDBJ databases">
        <title>Comparative genomics reveals the genomic features of Rhizophagus irregularis, R. cerebriforme, R. diaphanum and Gigaspora rosea, and their symbiotic lifestyle signature.</title>
        <authorList>
            <person name="Morin E."/>
            <person name="San Clemente H."/>
            <person name="Chen E.C.H."/>
            <person name="De La Providencia I."/>
            <person name="Hainaut M."/>
            <person name="Kuo A."/>
            <person name="Kohler A."/>
            <person name="Murat C."/>
            <person name="Tang N."/>
            <person name="Roy S."/>
            <person name="Loubradou J."/>
            <person name="Henrissat B."/>
            <person name="Grigoriev I.V."/>
            <person name="Corradi N."/>
            <person name="Roux C."/>
            <person name="Martin F.M."/>
        </authorList>
    </citation>
    <scope>NUCLEOTIDE SEQUENCE [LARGE SCALE GENOMIC DNA]</scope>
    <source>
        <strain evidence="2 3">DAOM 227022</strain>
    </source>
</reference>
<accession>A0A397SVR7</accession>
<evidence type="ECO:0000256" key="1">
    <source>
        <dbReference type="SAM" id="Phobius"/>
    </source>
</evidence>
<evidence type="ECO:0000313" key="3">
    <source>
        <dbReference type="Proteomes" id="UP000265703"/>
    </source>
</evidence>
<comment type="caution">
    <text evidence="2">The sequence shown here is derived from an EMBL/GenBank/DDBJ whole genome shotgun (WGS) entry which is preliminary data.</text>
</comment>
<feature type="transmembrane region" description="Helical" evidence="1">
    <location>
        <begin position="18"/>
        <end position="34"/>
    </location>
</feature>
<dbReference type="Proteomes" id="UP000265703">
    <property type="component" value="Unassembled WGS sequence"/>
</dbReference>
<organism evidence="2 3">
    <name type="scientific">Glomus cerebriforme</name>
    <dbReference type="NCBI Taxonomy" id="658196"/>
    <lineage>
        <taxon>Eukaryota</taxon>
        <taxon>Fungi</taxon>
        <taxon>Fungi incertae sedis</taxon>
        <taxon>Mucoromycota</taxon>
        <taxon>Glomeromycotina</taxon>
        <taxon>Glomeromycetes</taxon>
        <taxon>Glomerales</taxon>
        <taxon>Glomeraceae</taxon>
        <taxon>Glomus</taxon>
    </lineage>
</organism>
<protein>
    <submittedName>
        <fullName evidence="2">Uncharacterized protein</fullName>
    </submittedName>
</protein>
<keyword evidence="1" id="KW-0812">Transmembrane</keyword>
<gene>
    <name evidence="2" type="ORF">C1645_823765</name>
</gene>
<evidence type="ECO:0000313" key="2">
    <source>
        <dbReference type="EMBL" id="RIA90133.1"/>
    </source>
</evidence>
<dbReference type="EMBL" id="QKYT01000190">
    <property type="protein sequence ID" value="RIA90133.1"/>
    <property type="molecule type" value="Genomic_DNA"/>
</dbReference>
<dbReference type="AlphaFoldDB" id="A0A397SVR7"/>
<keyword evidence="1" id="KW-1133">Transmembrane helix</keyword>
<proteinExistence type="predicted"/>
<keyword evidence="1" id="KW-0472">Membrane</keyword>
<name>A0A397SVR7_9GLOM</name>
<keyword evidence="3" id="KW-1185">Reference proteome</keyword>